<feature type="region of interest" description="Disordered" evidence="1">
    <location>
        <begin position="266"/>
        <end position="297"/>
    </location>
</feature>
<comment type="caution">
    <text evidence="2">The sequence shown here is derived from an EMBL/GenBank/DDBJ whole genome shotgun (WGS) entry which is preliminary data.</text>
</comment>
<evidence type="ECO:0000313" key="3">
    <source>
        <dbReference type="Proteomes" id="UP000829685"/>
    </source>
</evidence>
<accession>A0A9Q0ARG3</accession>
<evidence type="ECO:0000313" key="2">
    <source>
        <dbReference type="EMBL" id="KAI1876430.1"/>
    </source>
</evidence>
<feature type="region of interest" description="Disordered" evidence="1">
    <location>
        <begin position="167"/>
        <end position="189"/>
    </location>
</feature>
<feature type="compositionally biased region" description="Polar residues" evidence="1">
    <location>
        <begin position="266"/>
        <end position="295"/>
    </location>
</feature>
<dbReference type="Proteomes" id="UP000829685">
    <property type="component" value="Unassembled WGS sequence"/>
</dbReference>
<feature type="region of interest" description="Disordered" evidence="1">
    <location>
        <begin position="89"/>
        <end position="141"/>
    </location>
</feature>
<gene>
    <name evidence="2" type="ORF">JX265_003956</name>
</gene>
<evidence type="ECO:0000256" key="1">
    <source>
        <dbReference type="SAM" id="MobiDB-lite"/>
    </source>
</evidence>
<dbReference type="AlphaFoldDB" id="A0A9Q0ARG3"/>
<reference evidence="2" key="1">
    <citation type="submission" date="2021-03" db="EMBL/GenBank/DDBJ databases">
        <title>Revisited historic fungal species revealed as producer of novel bioactive compounds through whole genome sequencing and comparative genomics.</title>
        <authorList>
            <person name="Vignolle G.A."/>
            <person name="Hochenegger N."/>
            <person name="Mach R.L."/>
            <person name="Mach-Aigner A.R."/>
            <person name="Javad Rahimi M."/>
            <person name="Salim K.A."/>
            <person name="Chan C.M."/>
            <person name="Lim L.B.L."/>
            <person name="Cai F."/>
            <person name="Druzhinina I.S."/>
            <person name="U'Ren J.M."/>
            <person name="Derntl C."/>
        </authorList>
    </citation>
    <scope>NUCLEOTIDE SEQUENCE</scope>
    <source>
        <strain evidence="2">TUCIM 5799</strain>
    </source>
</reference>
<proteinExistence type="predicted"/>
<feature type="compositionally biased region" description="Polar residues" evidence="1">
    <location>
        <begin position="169"/>
        <end position="182"/>
    </location>
</feature>
<dbReference type="EMBL" id="JAFIMR010000007">
    <property type="protein sequence ID" value="KAI1876430.1"/>
    <property type="molecule type" value="Genomic_DNA"/>
</dbReference>
<name>A0A9Q0ARG3_9PEZI</name>
<protein>
    <submittedName>
        <fullName evidence="2">Uncharacterized protein</fullName>
    </submittedName>
</protein>
<feature type="compositionally biased region" description="Polar residues" evidence="1">
    <location>
        <begin position="110"/>
        <end position="131"/>
    </location>
</feature>
<keyword evidence="3" id="KW-1185">Reference proteome</keyword>
<sequence>MSSTDSPSNDGGDSDLYWTPYAVMALLVEPEEEAAKAFELYLSEKKSMCEARQLSIRFGDMIHDFQVMSVYRFGLLYTHDDCKLKGTDGAPGHVGGNNGSDYGFMEQGESPGTASSTTLTWESKSNNSNQCPSPPDPRDTFSPYTYINLPSRCRNERLPWQPRAASHSLKVQSEVPTHSPPDQETVMPSIPPSTVQYPLLSKMSVFDTLIGSRPGQASHGEHEYDLELELDSLPYNAIDRLPEASERLDAALDIDMALETSSTASKTLGLSAGTSSRQSHSSTTDESVAVSSNQHALAEPDRALEVSAWREKITSTIGPIMRTIHMLELVSQNKKKDPLKIMDAPDIFMRSNTRERRIFLFNVEYELSKLRDWEAGLQRERSPKPQTPHLEDFNTMTELMGIQESWGSLIQAIKSYSQRHLGLGNDIMRRMRRYGHDTIAGEMLFFDWVSCERLVPYGFNPAPMLDLIDSAMEENTSATVVRHSDGTRSLNCIGINVAHSLMYPSCMSRKVREIEDWRFGRHKCRCQAGN</sequence>
<organism evidence="2 3">
    <name type="scientific">Neoarthrinium moseri</name>
    <dbReference type="NCBI Taxonomy" id="1658444"/>
    <lineage>
        <taxon>Eukaryota</taxon>
        <taxon>Fungi</taxon>
        <taxon>Dikarya</taxon>
        <taxon>Ascomycota</taxon>
        <taxon>Pezizomycotina</taxon>
        <taxon>Sordariomycetes</taxon>
        <taxon>Xylariomycetidae</taxon>
        <taxon>Amphisphaeriales</taxon>
        <taxon>Apiosporaceae</taxon>
        <taxon>Neoarthrinium</taxon>
    </lineage>
</organism>